<feature type="transmembrane region" description="Helical" evidence="3">
    <location>
        <begin position="841"/>
        <end position="859"/>
    </location>
</feature>
<comment type="caution">
    <text evidence="5">The sequence shown here is derived from an EMBL/GenBank/DDBJ whole genome shotgun (WGS) entry which is preliminary data.</text>
</comment>
<keyword evidence="3" id="KW-0472">Membrane</keyword>
<reference evidence="5 6" key="1">
    <citation type="submission" date="2017-06" db="EMBL/GenBank/DDBJ databases">
        <title>Raineya orbicola gen. nov., sp. nov. a slightly thermophilic bacterium of the phylum Bacteroidetes and the description of Raineyaceae fam. nov.</title>
        <authorList>
            <person name="Albuquerque L."/>
            <person name="Polonia A.R.M."/>
            <person name="Barroso C."/>
            <person name="Froufe H.J.C."/>
            <person name="Lage O."/>
            <person name="Lobo-Da-Cunha A."/>
            <person name="Egas C."/>
            <person name="Da Costa M.S."/>
        </authorList>
    </citation>
    <scope>NUCLEOTIDE SEQUENCE [LARGE SCALE GENOMIC DNA]</scope>
    <source>
        <strain evidence="5 6">SPSPC-11</strain>
    </source>
</reference>
<dbReference type="InterPro" id="IPR002541">
    <property type="entry name" value="Cyt_c_assembly"/>
</dbReference>
<evidence type="ECO:0000256" key="1">
    <source>
        <dbReference type="ARBA" id="ARBA00009186"/>
    </source>
</evidence>
<organism evidence="5 6">
    <name type="scientific">Raineya orbicola</name>
    <dbReference type="NCBI Taxonomy" id="2016530"/>
    <lineage>
        <taxon>Bacteria</taxon>
        <taxon>Pseudomonadati</taxon>
        <taxon>Bacteroidota</taxon>
        <taxon>Cytophagia</taxon>
        <taxon>Cytophagales</taxon>
        <taxon>Raineyaceae</taxon>
        <taxon>Raineya</taxon>
    </lineage>
</organism>
<dbReference type="PANTHER" id="PTHR43653">
    <property type="entry name" value="CYTOCHROME C ASSEMBLY PROTEIN-RELATED"/>
    <property type="match status" value="1"/>
</dbReference>
<feature type="transmembrane region" description="Helical" evidence="3">
    <location>
        <begin position="12"/>
        <end position="33"/>
    </location>
</feature>
<dbReference type="Proteomes" id="UP000233387">
    <property type="component" value="Unassembled WGS sequence"/>
</dbReference>
<dbReference type="EMBL" id="NKXO01000012">
    <property type="protein sequence ID" value="PKQ70009.1"/>
    <property type="molecule type" value="Genomic_DNA"/>
</dbReference>
<feature type="transmembrane region" description="Helical" evidence="3">
    <location>
        <begin position="345"/>
        <end position="365"/>
    </location>
</feature>
<evidence type="ECO:0000313" key="6">
    <source>
        <dbReference type="Proteomes" id="UP000233387"/>
    </source>
</evidence>
<keyword evidence="6" id="KW-1185">Reference proteome</keyword>
<feature type="transmembrane region" description="Helical" evidence="3">
    <location>
        <begin position="385"/>
        <end position="404"/>
    </location>
</feature>
<dbReference type="PANTHER" id="PTHR43653:SF1">
    <property type="entry name" value="CYTOCHROME C-TYPE BIOGENESIS PROTEIN CCMF"/>
    <property type="match status" value="1"/>
</dbReference>
<evidence type="ECO:0000259" key="4">
    <source>
        <dbReference type="Pfam" id="PF01578"/>
    </source>
</evidence>
<feature type="domain" description="Cytochrome c assembly protein" evidence="4">
    <location>
        <begin position="104"/>
        <end position="329"/>
    </location>
</feature>
<name>A0A2N3II48_9BACT</name>
<dbReference type="GO" id="GO:0015232">
    <property type="term" value="F:heme transmembrane transporter activity"/>
    <property type="evidence" value="ECO:0007669"/>
    <property type="project" value="InterPro"/>
</dbReference>
<evidence type="ECO:0000256" key="3">
    <source>
        <dbReference type="SAM" id="Phobius"/>
    </source>
</evidence>
<accession>A0A2N3II48</accession>
<dbReference type="Pfam" id="PF01578">
    <property type="entry name" value="Cytochrom_C_asm"/>
    <property type="match status" value="1"/>
</dbReference>
<feature type="transmembrane region" description="Helical" evidence="3">
    <location>
        <begin position="54"/>
        <end position="73"/>
    </location>
</feature>
<feature type="transmembrane region" description="Helical" evidence="3">
    <location>
        <begin position="496"/>
        <end position="517"/>
    </location>
</feature>
<feature type="transmembrane region" description="Helical" evidence="3">
    <location>
        <begin position="107"/>
        <end position="125"/>
    </location>
</feature>
<dbReference type="RefSeq" id="WP_101358213.1">
    <property type="nucleotide sequence ID" value="NZ_NKXO01000012.1"/>
</dbReference>
<dbReference type="PRINTS" id="PR01410">
    <property type="entry name" value="CCBIOGENESIS"/>
</dbReference>
<keyword evidence="3" id="KW-0812">Transmembrane</keyword>
<dbReference type="OrthoDB" id="9761451at2"/>
<feature type="transmembrane region" description="Helical" evidence="3">
    <location>
        <begin position="283"/>
        <end position="299"/>
    </location>
</feature>
<protein>
    <submittedName>
        <fullName evidence="5">Cytochrome C assembly protein</fullName>
    </submittedName>
</protein>
<dbReference type="GO" id="GO:0016020">
    <property type="term" value="C:membrane"/>
    <property type="evidence" value="ECO:0007669"/>
    <property type="project" value="InterPro"/>
</dbReference>
<feature type="transmembrane region" description="Helical" evidence="3">
    <location>
        <begin position="241"/>
        <end position="263"/>
    </location>
</feature>
<feature type="transmembrane region" description="Helical" evidence="3">
    <location>
        <begin position="424"/>
        <end position="445"/>
    </location>
</feature>
<dbReference type="GO" id="GO:0017004">
    <property type="term" value="P:cytochrome complex assembly"/>
    <property type="evidence" value="ECO:0007669"/>
    <property type="project" value="UniProtKB-KW"/>
</dbReference>
<gene>
    <name evidence="5" type="ORF">Rain11_0946</name>
</gene>
<evidence type="ECO:0000313" key="5">
    <source>
        <dbReference type="EMBL" id="PKQ70009.1"/>
    </source>
</evidence>
<sequence length="878" mass="99772">MREPNLWIGNLGHLLVLISFASAILATIGYILAQYKKYDDFQQKSWLIFARRAFWVHSVAVTGVVITLFAIVYNQMYEYFYAYDHSSNSLPVQYMIACFWEGQEGSFLIWIFWNVLIALLLLPKLKSWESGVMWQFSLLQVLLTSMILGVVFADTFKVGSSPFVLTREVLDLPVYNPAFRQTYNPNFIPADGGGLSPLLQNYWMVIHPPTIFLGFAITFVPFAFALAGLQRNQIREWIKPALPWTLVSIAILGLGIMMGAYWAYETLNFGGYWNWDPVENAVYVPWLTLVAALHTMLTAKNSSSSLKSSIILLAVTFFLVLYSTFLTRSGVLGDASVHSFTDLGLSGQLVFLMLVFVVLPAWIMIKNWKKIPADAKEITTYSPEFWTFTSAMLLSLAAFIVIFFTSRPVWGQAPPTNPMDLYGISQGFLAVVIAIASAWGQYYWWRRGAKTKKFYQTLSFPLLLTLIVSAIFILLLEPNETWQKELQNFGKDWKKAGVIYIKYALSFLVIFASWFSILSNSILIIDVFRKKPSLSGGAVAHIGFAVMILGIMYSAGYSKIISDNNSGLVFSKDAPEEFNKKNVLLWLEEPTDMRNYQLTYKGMYIEAKGYPGYINQKYVRSLIDKPEKLVVVRDIFYNGKLYFKKGDTIRTRPENIYYRVEYRHKESGKVFNLFPRVQMNGIRQGEMVASPDIYKMLSKDLYTHVSSIYPDPSKGREYTETEEMRVRLKDTFLLNDFVAILENVEPIREIDAQKLTQDELAVKAVIKILGKNGQIHTAEPILVVNQATSQMANVADILPEIGARITFRNIDTQKGEMVFSADVGEKDYIIMKAIEQPQINLLWGGSLIIVVGLIIALINKLKSQNKTLKNAQKAETFV</sequence>
<feature type="transmembrane region" description="Helical" evidence="3">
    <location>
        <begin position="132"/>
        <end position="153"/>
    </location>
</feature>
<feature type="transmembrane region" description="Helical" evidence="3">
    <location>
        <begin position="457"/>
        <end position="476"/>
    </location>
</feature>
<dbReference type="GO" id="GO:0020037">
    <property type="term" value="F:heme binding"/>
    <property type="evidence" value="ECO:0007669"/>
    <property type="project" value="InterPro"/>
</dbReference>
<dbReference type="AlphaFoldDB" id="A0A2N3II48"/>
<evidence type="ECO:0000256" key="2">
    <source>
        <dbReference type="ARBA" id="ARBA00022748"/>
    </source>
</evidence>
<feature type="transmembrane region" description="Helical" evidence="3">
    <location>
        <begin position="306"/>
        <end position="325"/>
    </location>
</feature>
<proteinExistence type="inferred from homology"/>
<keyword evidence="3" id="KW-1133">Transmembrane helix</keyword>
<keyword evidence="2" id="KW-0201">Cytochrome c-type biogenesis</keyword>
<feature type="transmembrane region" description="Helical" evidence="3">
    <location>
        <begin position="211"/>
        <end position="229"/>
    </location>
</feature>
<dbReference type="InterPro" id="IPR003567">
    <property type="entry name" value="Cyt_c_biogenesis"/>
</dbReference>
<feature type="transmembrane region" description="Helical" evidence="3">
    <location>
        <begin position="538"/>
        <end position="556"/>
    </location>
</feature>
<comment type="similarity">
    <text evidence="1">Belongs to the CcmF/CycK/Ccl1/NrfE/CcsA family.</text>
</comment>